<dbReference type="Proteomes" id="UP000827549">
    <property type="component" value="Chromosome 4"/>
</dbReference>
<dbReference type="AlphaFoldDB" id="A0AAF1BLW8"/>
<keyword evidence="1" id="KW-0521">NADP</keyword>
<dbReference type="InterPro" id="IPR051609">
    <property type="entry name" value="NmrA/Isoflavone_reductase-like"/>
</dbReference>
<accession>A0AAF1BLW8</accession>
<dbReference type="EMBL" id="CP086717">
    <property type="protein sequence ID" value="WOO82725.1"/>
    <property type="molecule type" value="Genomic_DNA"/>
</dbReference>
<dbReference type="InterPro" id="IPR036291">
    <property type="entry name" value="NAD(P)-bd_dom_sf"/>
</dbReference>
<keyword evidence="2" id="KW-0560">Oxidoreductase</keyword>
<proteinExistence type="predicted"/>
<evidence type="ECO:0000259" key="3">
    <source>
        <dbReference type="Pfam" id="PF05368"/>
    </source>
</evidence>
<dbReference type="InterPro" id="IPR008030">
    <property type="entry name" value="NmrA-like"/>
</dbReference>
<dbReference type="PANTHER" id="PTHR47706:SF9">
    <property type="entry name" value="NMRA-LIKE DOMAIN-CONTAINING PROTEIN-RELATED"/>
    <property type="match status" value="1"/>
</dbReference>
<sequence>MSTTVALIGGTGLLGSHILKALAKAGEQGKYKVVAFHRASSDTSKWPKSVEKRVLDNDKASASEVAEALKGVDILLAAGKNTAEGGKLFLDNLAKLPKGQLKVFVPSWFTANWTQDELDDEKFLYRYQKYQLLKYAESLDLPITTFAATLFEDYVYPAWDFLSIDVAGNRVAFYGDARNQKFTSISLDYLGESIAQLFNTPNFGPGQKYTLQETVFTGQELIDTLTKAHGKAPTVTAYTDADVEEAQKNPGAGLGAAWRVHWGKGRWNTVNLFQPAGIQKRTLDQAVRFWINKGKL</sequence>
<name>A0AAF1BLW8_9TREE</name>
<feature type="domain" description="NmrA-like" evidence="3">
    <location>
        <begin position="2"/>
        <end position="234"/>
    </location>
</feature>
<organism evidence="4 5">
    <name type="scientific">Vanrija pseudolonga</name>
    <dbReference type="NCBI Taxonomy" id="143232"/>
    <lineage>
        <taxon>Eukaryota</taxon>
        <taxon>Fungi</taxon>
        <taxon>Dikarya</taxon>
        <taxon>Basidiomycota</taxon>
        <taxon>Agaricomycotina</taxon>
        <taxon>Tremellomycetes</taxon>
        <taxon>Trichosporonales</taxon>
        <taxon>Trichosporonaceae</taxon>
        <taxon>Vanrija</taxon>
    </lineage>
</organism>
<dbReference type="RefSeq" id="XP_062628757.1">
    <property type="nucleotide sequence ID" value="XM_062772773.1"/>
</dbReference>
<evidence type="ECO:0000313" key="4">
    <source>
        <dbReference type="EMBL" id="WOO82725.1"/>
    </source>
</evidence>
<keyword evidence="5" id="KW-1185">Reference proteome</keyword>
<dbReference type="Gene3D" id="3.40.50.720">
    <property type="entry name" value="NAD(P)-binding Rossmann-like Domain"/>
    <property type="match status" value="1"/>
</dbReference>
<evidence type="ECO:0000256" key="2">
    <source>
        <dbReference type="ARBA" id="ARBA00023002"/>
    </source>
</evidence>
<gene>
    <name evidence="4" type="ORF">LOC62_04G006208</name>
</gene>
<dbReference type="Pfam" id="PF05368">
    <property type="entry name" value="NmrA"/>
    <property type="match status" value="1"/>
</dbReference>
<reference evidence="4" key="1">
    <citation type="submission" date="2023-10" db="EMBL/GenBank/DDBJ databases">
        <authorList>
            <person name="Noh H."/>
        </authorList>
    </citation>
    <scope>NUCLEOTIDE SEQUENCE</scope>
    <source>
        <strain evidence="4">DUCC4014</strain>
    </source>
</reference>
<dbReference type="GO" id="GO:0016491">
    <property type="term" value="F:oxidoreductase activity"/>
    <property type="evidence" value="ECO:0007669"/>
    <property type="project" value="UniProtKB-KW"/>
</dbReference>
<dbReference type="SUPFAM" id="SSF51735">
    <property type="entry name" value="NAD(P)-binding Rossmann-fold domains"/>
    <property type="match status" value="1"/>
</dbReference>
<evidence type="ECO:0000256" key="1">
    <source>
        <dbReference type="ARBA" id="ARBA00022857"/>
    </source>
</evidence>
<dbReference type="PANTHER" id="PTHR47706">
    <property type="entry name" value="NMRA-LIKE FAMILY PROTEIN"/>
    <property type="match status" value="1"/>
</dbReference>
<protein>
    <recommendedName>
        <fullName evidence="3">NmrA-like domain-containing protein</fullName>
    </recommendedName>
</protein>
<evidence type="ECO:0000313" key="5">
    <source>
        <dbReference type="Proteomes" id="UP000827549"/>
    </source>
</evidence>
<dbReference type="GeneID" id="87809434"/>